<feature type="region of interest" description="Disordered" evidence="1">
    <location>
        <begin position="351"/>
        <end position="371"/>
    </location>
</feature>
<feature type="compositionally biased region" description="Basic and acidic residues" evidence="1">
    <location>
        <begin position="1"/>
        <end position="23"/>
    </location>
</feature>
<dbReference type="Pfam" id="PF12887">
    <property type="entry name" value="SICA_alpha"/>
    <property type="match status" value="1"/>
</dbReference>
<dbReference type="KEGG" id="pcot:PCOAH_00036760"/>
<dbReference type="VEuPathDB" id="PlasmoDB:PCOAH_00036760"/>
<reference evidence="4" key="1">
    <citation type="submission" date="2016-06" db="EMBL/GenBank/DDBJ databases">
        <title>First high quality genome sequence of Plasmodium coatneyi using continuous long reads from single molecule, real-time sequencing.</title>
        <authorList>
            <person name="Chien J.-T."/>
            <person name="Pakala S.B."/>
            <person name="Geraldo J.A."/>
            <person name="Lapp S.A."/>
            <person name="Barnwell J.W."/>
            <person name="Kissinger J.C."/>
            <person name="Galinski M.R."/>
            <person name="Humphrey J.C."/>
        </authorList>
    </citation>
    <scope>NUCLEOTIDE SEQUENCE [LARGE SCALE GENOMIC DNA]</scope>
    <source>
        <strain evidence="4">Hackeri</strain>
    </source>
</reference>
<gene>
    <name evidence="3" type="ORF">PCOAH_00036760</name>
</gene>
<evidence type="ECO:0000259" key="2">
    <source>
        <dbReference type="Pfam" id="PF12887"/>
    </source>
</evidence>
<organism evidence="3 4">
    <name type="scientific">Plasmodium coatneyi</name>
    <dbReference type="NCBI Taxonomy" id="208452"/>
    <lineage>
        <taxon>Eukaryota</taxon>
        <taxon>Sar</taxon>
        <taxon>Alveolata</taxon>
        <taxon>Apicomplexa</taxon>
        <taxon>Aconoidasida</taxon>
        <taxon>Haemosporida</taxon>
        <taxon>Plasmodiidae</taxon>
        <taxon>Plasmodium</taxon>
    </lineage>
</organism>
<proteinExistence type="predicted"/>
<feature type="compositionally biased region" description="Basic and acidic residues" evidence="1">
    <location>
        <begin position="34"/>
        <end position="58"/>
    </location>
</feature>
<protein>
    <submittedName>
        <fullName evidence="3">SICA-like antigen</fullName>
    </submittedName>
</protein>
<dbReference type="RefSeq" id="XP_019915984.1">
    <property type="nucleotide sequence ID" value="XM_020060467.1"/>
</dbReference>
<feature type="domain" description="Schizont-infected cell agglutination extracellular alpha" evidence="2">
    <location>
        <begin position="95"/>
        <end position="228"/>
    </location>
</feature>
<keyword evidence="4" id="KW-1185">Reference proteome</keyword>
<feature type="region of interest" description="Disordered" evidence="1">
    <location>
        <begin position="292"/>
        <end position="316"/>
    </location>
</feature>
<dbReference type="AlphaFoldDB" id="A0A1B1E371"/>
<dbReference type="Proteomes" id="UP000092716">
    <property type="component" value="Chromosome 11"/>
</dbReference>
<accession>A0A1B1E371</accession>
<evidence type="ECO:0000313" key="3">
    <source>
        <dbReference type="EMBL" id="ANQ09289.1"/>
    </source>
</evidence>
<evidence type="ECO:0000256" key="1">
    <source>
        <dbReference type="SAM" id="MobiDB-lite"/>
    </source>
</evidence>
<evidence type="ECO:0000313" key="4">
    <source>
        <dbReference type="Proteomes" id="UP000092716"/>
    </source>
</evidence>
<dbReference type="InterPro" id="IPR024290">
    <property type="entry name" value="SICA_extracell_a"/>
</dbReference>
<sequence>MLEFRLAQDRPSGTREEGNRNKESTGQGEGTGQRGKETGQRGDWKKGDNRTRVNERDKAGRIGQWGTSKYTRRKLLWDELKLFSGDMMFNILDDGEKDKEMCSSLDSKEEKELCELLLRIFFWMDGLKQIPSKEKVGRFPWVQREKVEEKDTTEQEALKSYYRCLLGKVTILNMLGKHCKLKEVTPLVTKGRDEMRTTMNLNGGNKFCKDVDFGSLYLGKKFMWEEIKKGIDDFKREDDNGVGLSKVEKGQSKLHTIRNEGQNRRICPQDGNLDKEILEKLEIKVTKDDKDLLSLEDDNDPLGKEPSGGSKELEDLLVKAKEAKDAGGGDKNDTNLVLEIMKSLEQKFQQRIADVQRKNAQPTSKEGKKHY</sequence>
<dbReference type="EMBL" id="CP016249">
    <property type="protein sequence ID" value="ANQ09289.1"/>
    <property type="molecule type" value="Genomic_DNA"/>
</dbReference>
<dbReference type="GeneID" id="30910407"/>
<feature type="region of interest" description="Disordered" evidence="1">
    <location>
        <begin position="1"/>
        <end position="58"/>
    </location>
</feature>
<name>A0A1B1E371_9APIC</name>